<dbReference type="Pfam" id="PF13672">
    <property type="entry name" value="PP2C_2"/>
    <property type="match status" value="1"/>
</dbReference>
<dbReference type="SMART" id="SM00332">
    <property type="entry name" value="PP2Cc"/>
    <property type="match status" value="1"/>
</dbReference>
<sequence>MEVWGITHRGVVRQQNQDAFSARTMDDGRVIALVCDGMGGARAGNVASAMAVDLFMDRFLRESGDDQERMQRAASQANQEIFQKAATDEDCTGMGTTLVAALAGAGEAVILNEGDSRAYHINGDGIVLITRDHSLVEDLVERGELTREQARTHPHKNLITRALGAEPVLLADCFRQPLAQGDFLLLCSDGLSNLVTEQEMLYEVIHGGDSESCPQRLLDIALHRGAPDNVTAVLIRC</sequence>
<dbReference type="Gene3D" id="3.60.40.10">
    <property type="entry name" value="PPM-type phosphatase domain"/>
    <property type="match status" value="1"/>
</dbReference>
<dbReference type="RefSeq" id="WP_147572275.1">
    <property type="nucleotide sequence ID" value="NZ_JACOPO010000003.1"/>
</dbReference>
<reference evidence="2" key="1">
    <citation type="submission" date="2020-08" db="EMBL/GenBank/DDBJ databases">
        <title>Genome public.</title>
        <authorList>
            <person name="Liu C."/>
            <person name="Sun Q."/>
        </authorList>
    </citation>
    <scope>NUCLEOTIDE SEQUENCE</scope>
    <source>
        <strain evidence="2">NSJ-23</strain>
    </source>
</reference>
<dbReference type="EMBL" id="JACOPO010000003">
    <property type="protein sequence ID" value="MBC5722356.1"/>
    <property type="molecule type" value="Genomic_DNA"/>
</dbReference>
<keyword evidence="3" id="KW-1185">Reference proteome</keyword>
<dbReference type="PANTHER" id="PTHR47992">
    <property type="entry name" value="PROTEIN PHOSPHATASE"/>
    <property type="match status" value="1"/>
</dbReference>
<comment type="caution">
    <text evidence="2">The sequence shown here is derived from an EMBL/GenBank/DDBJ whole genome shotgun (WGS) entry which is preliminary data.</text>
</comment>
<protein>
    <submittedName>
        <fullName evidence="2">Stp1/IreP family PP2C-type Ser/Thr phosphatase</fullName>
    </submittedName>
</protein>
<feature type="domain" description="PPM-type phosphatase" evidence="1">
    <location>
        <begin position="1"/>
        <end position="237"/>
    </location>
</feature>
<dbReference type="Proteomes" id="UP000628736">
    <property type="component" value="Unassembled WGS sequence"/>
</dbReference>
<dbReference type="AlphaFoldDB" id="A0A8J6J017"/>
<proteinExistence type="predicted"/>
<dbReference type="InterPro" id="IPR015655">
    <property type="entry name" value="PP2C"/>
</dbReference>
<name>A0A8J6J017_9FIRM</name>
<evidence type="ECO:0000313" key="2">
    <source>
        <dbReference type="EMBL" id="MBC5722356.1"/>
    </source>
</evidence>
<dbReference type="SUPFAM" id="SSF81606">
    <property type="entry name" value="PP2C-like"/>
    <property type="match status" value="1"/>
</dbReference>
<dbReference type="SMART" id="SM00331">
    <property type="entry name" value="PP2C_SIG"/>
    <property type="match status" value="1"/>
</dbReference>
<dbReference type="PROSITE" id="PS51746">
    <property type="entry name" value="PPM_2"/>
    <property type="match status" value="1"/>
</dbReference>
<dbReference type="InterPro" id="IPR001932">
    <property type="entry name" value="PPM-type_phosphatase-like_dom"/>
</dbReference>
<accession>A0A8J6J017</accession>
<dbReference type="NCBIfam" id="NF033484">
    <property type="entry name" value="Stp1_PP2C_phos"/>
    <property type="match status" value="1"/>
</dbReference>
<dbReference type="InterPro" id="IPR036457">
    <property type="entry name" value="PPM-type-like_dom_sf"/>
</dbReference>
<dbReference type="GO" id="GO:0004722">
    <property type="term" value="F:protein serine/threonine phosphatase activity"/>
    <property type="evidence" value="ECO:0007669"/>
    <property type="project" value="InterPro"/>
</dbReference>
<evidence type="ECO:0000259" key="1">
    <source>
        <dbReference type="PROSITE" id="PS51746"/>
    </source>
</evidence>
<dbReference type="CDD" id="cd00143">
    <property type="entry name" value="PP2Cc"/>
    <property type="match status" value="1"/>
</dbReference>
<organism evidence="2 3">
    <name type="scientific">Flintibacter hominis</name>
    <dbReference type="NCBI Taxonomy" id="2763048"/>
    <lineage>
        <taxon>Bacteria</taxon>
        <taxon>Bacillati</taxon>
        <taxon>Bacillota</taxon>
        <taxon>Clostridia</taxon>
        <taxon>Eubacteriales</taxon>
        <taxon>Flintibacter</taxon>
    </lineage>
</organism>
<gene>
    <name evidence="2" type="ORF">H8S11_05985</name>
</gene>
<evidence type="ECO:0000313" key="3">
    <source>
        <dbReference type="Proteomes" id="UP000628736"/>
    </source>
</evidence>